<dbReference type="HOGENOM" id="CLU_2241995_0_0_1"/>
<dbReference type="eggNOG" id="ENOG502S4ZP">
    <property type="taxonomic scope" value="Eukaryota"/>
</dbReference>
<dbReference type="EnsemblProtists" id="PYU1_T007895">
    <property type="protein sequence ID" value="PYU1_T007895"/>
    <property type="gene ID" value="PYU1_G007879"/>
</dbReference>
<evidence type="ECO:0000259" key="1">
    <source>
        <dbReference type="Pfam" id="PF10419"/>
    </source>
</evidence>
<feature type="domain" description="Transcription factor TFIIIC triple barrel" evidence="1">
    <location>
        <begin position="17"/>
        <end position="99"/>
    </location>
</feature>
<dbReference type="PANTHER" id="PTHR21860">
    <property type="entry name" value="TRANSCRIPTION INITIATION FACTOR IIIC TFIIIC , POLYPEPTIDE 6-RELATED"/>
    <property type="match status" value="1"/>
</dbReference>
<reference evidence="2" key="3">
    <citation type="submission" date="2015-02" db="UniProtKB">
        <authorList>
            <consortium name="EnsemblProtists"/>
        </authorList>
    </citation>
    <scope>IDENTIFICATION</scope>
    <source>
        <strain evidence="2">DAOM BR144</strain>
    </source>
</reference>
<dbReference type="InterPro" id="IPR019481">
    <property type="entry name" value="TFIIIC_triple_barrel"/>
</dbReference>
<dbReference type="GO" id="GO:0006383">
    <property type="term" value="P:transcription by RNA polymerase III"/>
    <property type="evidence" value="ECO:0007669"/>
    <property type="project" value="InterPro"/>
</dbReference>
<dbReference type="Gene3D" id="2.60.40.4370">
    <property type="match status" value="1"/>
</dbReference>
<proteinExistence type="predicted"/>
<protein>
    <recommendedName>
        <fullName evidence="1">Transcription factor TFIIIC triple barrel domain-containing protein</fullName>
    </recommendedName>
</protein>
<organism evidence="2 3">
    <name type="scientific">Globisporangium ultimum (strain ATCC 200006 / CBS 805.95 / DAOM BR144)</name>
    <name type="common">Pythium ultimum</name>
    <dbReference type="NCBI Taxonomy" id="431595"/>
    <lineage>
        <taxon>Eukaryota</taxon>
        <taxon>Sar</taxon>
        <taxon>Stramenopiles</taxon>
        <taxon>Oomycota</taxon>
        <taxon>Peronosporomycetes</taxon>
        <taxon>Pythiales</taxon>
        <taxon>Pythiaceae</taxon>
        <taxon>Globisporangium</taxon>
    </lineage>
</organism>
<evidence type="ECO:0000313" key="3">
    <source>
        <dbReference type="Proteomes" id="UP000019132"/>
    </source>
</evidence>
<keyword evidence="3" id="KW-1185">Reference proteome</keyword>
<name>K3WSF1_GLOUD</name>
<dbReference type="InParanoid" id="K3WSF1"/>
<reference evidence="3" key="2">
    <citation type="submission" date="2010-04" db="EMBL/GenBank/DDBJ databases">
        <authorList>
            <person name="Buell R."/>
            <person name="Hamilton J."/>
            <person name="Hostetler J."/>
        </authorList>
    </citation>
    <scope>NUCLEOTIDE SEQUENCE [LARGE SCALE GENOMIC DNA]</scope>
    <source>
        <strain evidence="3">DAOM:BR144</strain>
    </source>
</reference>
<evidence type="ECO:0000313" key="2">
    <source>
        <dbReference type="EnsemblProtists" id="PYU1_T007895"/>
    </source>
</evidence>
<accession>K3WSF1</accession>
<dbReference type="EMBL" id="GL376617">
    <property type="status" value="NOT_ANNOTATED_CDS"/>
    <property type="molecule type" value="Genomic_DNA"/>
</dbReference>
<dbReference type="Proteomes" id="UP000019132">
    <property type="component" value="Unassembled WGS sequence"/>
</dbReference>
<dbReference type="InterPro" id="IPR042771">
    <property type="entry name" value="GTF3C6-like"/>
</dbReference>
<dbReference type="VEuPathDB" id="FungiDB:PYU1_G007879"/>
<dbReference type="Pfam" id="PF10419">
    <property type="entry name" value="TFIIIC_sub6"/>
    <property type="match status" value="1"/>
</dbReference>
<dbReference type="GO" id="GO:0000127">
    <property type="term" value="C:transcription factor TFIIIC complex"/>
    <property type="evidence" value="ECO:0007669"/>
    <property type="project" value="TreeGrafter"/>
</dbReference>
<reference evidence="3" key="1">
    <citation type="journal article" date="2010" name="Genome Biol.">
        <title>Genome sequence of the necrotrophic plant pathogen Pythium ultimum reveals original pathogenicity mechanisms and effector repertoire.</title>
        <authorList>
            <person name="Levesque C.A."/>
            <person name="Brouwer H."/>
            <person name="Cano L."/>
            <person name="Hamilton J.P."/>
            <person name="Holt C."/>
            <person name="Huitema E."/>
            <person name="Raffaele S."/>
            <person name="Robideau G.P."/>
            <person name="Thines M."/>
            <person name="Win J."/>
            <person name="Zerillo M.M."/>
            <person name="Beakes G.W."/>
            <person name="Boore J.L."/>
            <person name="Busam D."/>
            <person name="Dumas B."/>
            <person name="Ferriera S."/>
            <person name="Fuerstenberg S.I."/>
            <person name="Gachon C.M."/>
            <person name="Gaulin E."/>
            <person name="Govers F."/>
            <person name="Grenville-Briggs L."/>
            <person name="Horner N."/>
            <person name="Hostetler J."/>
            <person name="Jiang R.H."/>
            <person name="Johnson J."/>
            <person name="Krajaejun T."/>
            <person name="Lin H."/>
            <person name="Meijer H.J."/>
            <person name="Moore B."/>
            <person name="Morris P."/>
            <person name="Phuntmart V."/>
            <person name="Puiu D."/>
            <person name="Shetty J."/>
            <person name="Stajich J.E."/>
            <person name="Tripathy S."/>
            <person name="Wawra S."/>
            <person name="van West P."/>
            <person name="Whitty B.R."/>
            <person name="Coutinho P.M."/>
            <person name="Henrissat B."/>
            <person name="Martin F."/>
            <person name="Thomas P.D."/>
            <person name="Tyler B.M."/>
            <person name="De Vries R.P."/>
            <person name="Kamoun S."/>
            <person name="Yandell M."/>
            <person name="Tisserat N."/>
            <person name="Buell C.R."/>
        </authorList>
    </citation>
    <scope>NUCLEOTIDE SEQUENCE</scope>
    <source>
        <strain evidence="3">DAOM:BR144</strain>
    </source>
</reference>
<dbReference type="PANTHER" id="PTHR21860:SF2">
    <property type="entry name" value="GENERAL TRANSCRIPTION FACTOR 3C POLYPEPTIDE 6"/>
    <property type="match status" value="1"/>
</dbReference>
<dbReference type="OMA" id="VTPMLKI"/>
<dbReference type="AlphaFoldDB" id="K3WSF1"/>
<sequence length="105" mass="12044">MHADDGDAVEESDEEDEDDDVLVVLELTDFKNHPIFDDYRSIKIEGIDTASPMLTIGEYTLHGQLEETVGTNFFYDTKNRTEQNHYQYVGQTTKKIKFTISPPEP</sequence>